<reference evidence="2" key="1">
    <citation type="submission" date="2023-09" db="EMBL/GenBank/DDBJ databases">
        <title>Description of first Herbaspirillum huttiense subsp. nephrolepsisexaltata and Herbaspirillum huttiense subsp. lycopersicon.</title>
        <authorList>
            <person name="Poudel M."/>
            <person name="Sharma A."/>
            <person name="Goss E."/>
            <person name="Tapia J.H."/>
            <person name="Harmon C.M."/>
            <person name="Jones J.B."/>
        </authorList>
    </citation>
    <scope>NUCLEOTIDE SEQUENCE</scope>
    <source>
        <strain evidence="2">SE1</strain>
    </source>
</reference>
<gene>
    <name evidence="2" type="ORF">RI048_02605</name>
</gene>
<protein>
    <recommendedName>
        <fullName evidence="4">DUF35 domain-containing protein</fullName>
    </recommendedName>
</protein>
<dbReference type="Proteomes" id="UP001246576">
    <property type="component" value="Unassembled WGS sequence"/>
</dbReference>
<proteinExistence type="predicted"/>
<keyword evidence="3" id="KW-1185">Reference proteome</keyword>
<evidence type="ECO:0000313" key="3">
    <source>
        <dbReference type="Proteomes" id="UP001246576"/>
    </source>
</evidence>
<evidence type="ECO:0000256" key="1">
    <source>
        <dbReference type="SAM" id="MobiDB-lite"/>
    </source>
</evidence>
<dbReference type="EMBL" id="JAVLSJ010000001">
    <property type="protein sequence ID" value="MDR9847097.1"/>
    <property type="molecule type" value="Genomic_DNA"/>
</dbReference>
<comment type="caution">
    <text evidence="2">The sequence shown here is derived from an EMBL/GenBank/DDBJ whole genome shotgun (WGS) entry which is preliminary data.</text>
</comment>
<feature type="region of interest" description="Disordered" evidence="1">
    <location>
        <begin position="111"/>
        <end position="147"/>
    </location>
</feature>
<name>A0ABU2EG28_9BURK</name>
<dbReference type="RefSeq" id="WP_310839519.1">
    <property type="nucleotide sequence ID" value="NZ_JAVLSJ010000001.1"/>
</dbReference>
<organism evidence="2 3">
    <name type="scientific">Herbaspirillum huttiense subsp. lycopersici</name>
    <dbReference type="NCBI Taxonomy" id="3074428"/>
    <lineage>
        <taxon>Bacteria</taxon>
        <taxon>Pseudomonadati</taxon>
        <taxon>Pseudomonadota</taxon>
        <taxon>Betaproteobacteria</taxon>
        <taxon>Burkholderiales</taxon>
        <taxon>Oxalobacteraceae</taxon>
        <taxon>Herbaspirillum</taxon>
    </lineage>
</organism>
<sequence length="147" mass="16347">MEGFASREFPVPFDTSGNQLLRPLKAGEFLLRTNRPFKSTLRFTGVVGAVRPYFSFTRPDGRDVVVLMADFTDMLPKMVEGEISGTFEFVRRGRHFGCRLALPLAPEDKVDDDLAAPASQPLEMPVAQPVEPARRPILTLPEKRSAA</sequence>
<evidence type="ECO:0000313" key="2">
    <source>
        <dbReference type="EMBL" id="MDR9847097.1"/>
    </source>
</evidence>
<accession>A0ABU2EG28</accession>
<evidence type="ECO:0008006" key="4">
    <source>
        <dbReference type="Google" id="ProtNLM"/>
    </source>
</evidence>